<dbReference type="Gene3D" id="3.40.1110.10">
    <property type="entry name" value="Calcium-transporting ATPase, cytoplasmic domain N"/>
    <property type="match status" value="1"/>
</dbReference>
<name>A0A438H246_VITVI</name>
<evidence type="ECO:0000256" key="2">
    <source>
        <dbReference type="SAM" id="MobiDB-lite"/>
    </source>
</evidence>
<evidence type="ECO:0000313" key="4">
    <source>
        <dbReference type="Proteomes" id="UP000288805"/>
    </source>
</evidence>
<dbReference type="Gene3D" id="3.40.50.1000">
    <property type="entry name" value="HAD superfamily/HAD-like"/>
    <property type="match status" value="1"/>
</dbReference>
<dbReference type="PANTHER" id="PTHR42861">
    <property type="entry name" value="CALCIUM-TRANSPORTING ATPASE"/>
    <property type="match status" value="1"/>
</dbReference>
<accession>A0A438H246</accession>
<evidence type="ECO:0000256" key="1">
    <source>
        <dbReference type="ARBA" id="ARBA00022842"/>
    </source>
</evidence>
<organism evidence="3 4">
    <name type="scientific">Vitis vinifera</name>
    <name type="common">Grape</name>
    <dbReference type="NCBI Taxonomy" id="29760"/>
    <lineage>
        <taxon>Eukaryota</taxon>
        <taxon>Viridiplantae</taxon>
        <taxon>Streptophyta</taxon>
        <taxon>Embryophyta</taxon>
        <taxon>Tracheophyta</taxon>
        <taxon>Spermatophyta</taxon>
        <taxon>Magnoliopsida</taxon>
        <taxon>eudicotyledons</taxon>
        <taxon>Gunneridae</taxon>
        <taxon>Pentapetalae</taxon>
        <taxon>rosids</taxon>
        <taxon>Vitales</taxon>
        <taxon>Vitaceae</taxon>
        <taxon>Viteae</taxon>
        <taxon>Vitis</taxon>
    </lineage>
</organism>
<evidence type="ECO:0000313" key="3">
    <source>
        <dbReference type="EMBL" id="RVW78565.1"/>
    </source>
</evidence>
<keyword evidence="1" id="KW-0460">Magnesium</keyword>
<dbReference type="Proteomes" id="UP000288805">
    <property type="component" value="Unassembled WGS sequence"/>
</dbReference>
<gene>
    <name evidence="3" type="primary">PMA4_5</name>
    <name evidence="3" type="ORF">CK203_049818</name>
</gene>
<reference evidence="3 4" key="1">
    <citation type="journal article" date="2018" name="PLoS Genet.">
        <title>Population sequencing reveals clonal diversity and ancestral inbreeding in the grapevine cultivar Chardonnay.</title>
        <authorList>
            <person name="Roach M.J."/>
            <person name="Johnson D.L."/>
            <person name="Bohlmann J."/>
            <person name="van Vuuren H.J."/>
            <person name="Jones S.J."/>
            <person name="Pretorius I.S."/>
            <person name="Schmidt S.A."/>
            <person name="Borneman A.R."/>
        </authorList>
    </citation>
    <scope>NUCLEOTIDE SEQUENCE [LARGE SCALE GENOMIC DNA]</scope>
    <source>
        <strain evidence="4">cv. Chardonnay</strain>
        <tissue evidence="3">Leaf</tissue>
    </source>
</reference>
<dbReference type="Gene3D" id="1.20.1110.10">
    <property type="entry name" value="Calcium-transporting ATPase, transmembrane domain"/>
    <property type="match status" value="1"/>
</dbReference>
<dbReference type="InterPro" id="IPR023299">
    <property type="entry name" value="ATPase_P-typ_cyto_dom_N"/>
</dbReference>
<dbReference type="PROSITE" id="PS51257">
    <property type="entry name" value="PROKAR_LIPOPROTEIN"/>
    <property type="match status" value="1"/>
</dbReference>
<feature type="region of interest" description="Disordered" evidence="2">
    <location>
        <begin position="179"/>
        <end position="202"/>
    </location>
</feature>
<sequence>MQKLLQFLGLSVRGILGWNPNEISTTPLLTATVACVPTEVHAEDIDEVEFKISPGSPFLLLLLDPIIVNLACFMFQDEQDINASDDGAYYWSIELGDGGTSNKRQRLPYCPAELATTEVRVAKCIRQLLLRSAGVLFLLQLLCQDRVTHSVHGLMTRQEGYVEGQSYIGSQIQEPSVLVKEPSGGEKNKGKHHKPVKTSSPVDAMNQAQVPKSDYDHHLTANYSERVPWEQAELLNQLSKSDNSLFLLIGGIPIVVLTTLSAIMAIDSHKPSQQGTITRGMTTIEEMEGIDVLCSDKTRTLTLDKLIIDRNLIKVSIKGMEKEHVILLTAGASRIENQDSINAAITKRAVVIEWLYCSDKAAESSWYGDVILGTGCQNIAPNLVSVQPLSTIVHPSETRQDLVTTQSEATLNSHPQEKRPRVHSQQILKLHATGGAANPAYVRVSVPNLSDKMLSHDGADDILEPGILPPSLYRYVERILIHYKGGTQMAACQIVLKGTIIKTIADGTLYTRDWGIEPFSHCQIRMLSITI</sequence>
<comment type="caution">
    <text evidence="3">The sequence shown here is derived from an EMBL/GenBank/DDBJ whole genome shotgun (WGS) entry which is preliminary data.</text>
</comment>
<proteinExistence type="predicted"/>
<dbReference type="GO" id="GO:0000166">
    <property type="term" value="F:nucleotide binding"/>
    <property type="evidence" value="ECO:0007669"/>
    <property type="project" value="InterPro"/>
</dbReference>
<dbReference type="AlphaFoldDB" id="A0A438H246"/>
<dbReference type="InterPro" id="IPR023214">
    <property type="entry name" value="HAD_sf"/>
</dbReference>
<protein>
    <submittedName>
        <fullName evidence="3">Plasma membrane ATPase 4</fullName>
    </submittedName>
</protein>
<dbReference type="EMBL" id="QGNW01000294">
    <property type="protein sequence ID" value="RVW78565.1"/>
    <property type="molecule type" value="Genomic_DNA"/>
</dbReference>